<dbReference type="Pfam" id="PF05926">
    <property type="entry name" value="Phage_GPL"/>
    <property type="match status" value="1"/>
</dbReference>
<name>A0A7W6F1E0_9SPHN</name>
<evidence type="ECO:0000313" key="2">
    <source>
        <dbReference type="Proteomes" id="UP000538670"/>
    </source>
</evidence>
<dbReference type="RefSeq" id="WP_338110537.1">
    <property type="nucleotide sequence ID" value="NZ_JACIDH010000001.1"/>
</dbReference>
<dbReference type="Proteomes" id="UP000538670">
    <property type="component" value="Unassembled WGS sequence"/>
</dbReference>
<keyword evidence="2" id="KW-1185">Reference proteome</keyword>
<dbReference type="InterPro" id="IPR009225">
    <property type="entry name" value="Phage_head_completion_GpL"/>
</dbReference>
<dbReference type="EMBL" id="JACIDH010000001">
    <property type="protein sequence ID" value="MBB3877889.1"/>
    <property type="molecule type" value="Genomic_DNA"/>
</dbReference>
<dbReference type="AlphaFoldDB" id="A0A7W6F1E0"/>
<evidence type="ECO:0000313" key="1">
    <source>
        <dbReference type="EMBL" id="MBB3877889.1"/>
    </source>
</evidence>
<evidence type="ECO:0008006" key="3">
    <source>
        <dbReference type="Google" id="ProtNLM"/>
    </source>
</evidence>
<gene>
    <name evidence="1" type="ORF">GGR48_000292</name>
</gene>
<accession>A0A7W6F1E0</accession>
<protein>
    <recommendedName>
        <fullName evidence="3">Head completion/stabilization protein</fullName>
    </recommendedName>
</protein>
<organism evidence="1 2">
    <name type="scientific">Sphingomonas pseudosanguinis</name>
    <dbReference type="NCBI Taxonomy" id="413712"/>
    <lineage>
        <taxon>Bacteria</taxon>
        <taxon>Pseudomonadati</taxon>
        <taxon>Pseudomonadota</taxon>
        <taxon>Alphaproteobacteria</taxon>
        <taxon>Sphingomonadales</taxon>
        <taxon>Sphingomonadaceae</taxon>
        <taxon>Sphingomonas</taxon>
    </lineage>
</organism>
<proteinExistence type="predicted"/>
<sequence>MNVFMPDPVVPEAQSPDRPIDTGAWFPAIDPTLFRAEHRVSDSVTSERVRQALIAAAIGVFRDLADWSRARRADGAASLAQVATDLPEIDGESALILLYRRAVSTAAKAELIERYRDMDITGAGQRGAELLDPTIGELRRDSTFAIRDIKNVGRCAVELI</sequence>
<comment type="caution">
    <text evidence="1">The sequence shown here is derived from an EMBL/GenBank/DDBJ whole genome shotgun (WGS) entry which is preliminary data.</text>
</comment>
<reference evidence="1 2" key="1">
    <citation type="submission" date="2020-08" db="EMBL/GenBank/DDBJ databases">
        <title>Genomic Encyclopedia of Type Strains, Phase IV (KMG-IV): sequencing the most valuable type-strain genomes for metagenomic binning, comparative biology and taxonomic classification.</title>
        <authorList>
            <person name="Goeker M."/>
        </authorList>
    </citation>
    <scope>NUCLEOTIDE SEQUENCE [LARGE SCALE GENOMIC DNA]</scope>
    <source>
        <strain evidence="1 2">DSM 19512</strain>
    </source>
</reference>